<dbReference type="EMBL" id="CM029048">
    <property type="protein sequence ID" value="KAG2578841.1"/>
    <property type="molecule type" value="Genomic_DNA"/>
</dbReference>
<feature type="compositionally biased region" description="Basic and acidic residues" evidence="1">
    <location>
        <begin position="27"/>
        <end position="37"/>
    </location>
</feature>
<dbReference type="AlphaFoldDB" id="A0A8T0R003"/>
<accession>A0A8T0R003</accession>
<evidence type="ECO:0000256" key="1">
    <source>
        <dbReference type="SAM" id="MobiDB-lite"/>
    </source>
</evidence>
<name>A0A8T0R003_PANVG</name>
<comment type="caution">
    <text evidence="2">The sequence shown here is derived from an EMBL/GenBank/DDBJ whole genome shotgun (WGS) entry which is preliminary data.</text>
</comment>
<dbReference type="Proteomes" id="UP000823388">
    <property type="component" value="Chromosome 6N"/>
</dbReference>
<proteinExistence type="predicted"/>
<gene>
    <name evidence="2" type="ORF">PVAP13_6NG134606</name>
</gene>
<reference evidence="2" key="1">
    <citation type="submission" date="2020-05" db="EMBL/GenBank/DDBJ databases">
        <title>WGS assembly of Panicum virgatum.</title>
        <authorList>
            <person name="Lovell J.T."/>
            <person name="Jenkins J."/>
            <person name="Shu S."/>
            <person name="Juenger T.E."/>
            <person name="Schmutz J."/>
        </authorList>
    </citation>
    <scope>NUCLEOTIDE SEQUENCE</scope>
    <source>
        <strain evidence="2">AP13</strain>
    </source>
</reference>
<evidence type="ECO:0000313" key="3">
    <source>
        <dbReference type="Proteomes" id="UP000823388"/>
    </source>
</evidence>
<organism evidence="2 3">
    <name type="scientific">Panicum virgatum</name>
    <name type="common">Blackwell switchgrass</name>
    <dbReference type="NCBI Taxonomy" id="38727"/>
    <lineage>
        <taxon>Eukaryota</taxon>
        <taxon>Viridiplantae</taxon>
        <taxon>Streptophyta</taxon>
        <taxon>Embryophyta</taxon>
        <taxon>Tracheophyta</taxon>
        <taxon>Spermatophyta</taxon>
        <taxon>Magnoliopsida</taxon>
        <taxon>Liliopsida</taxon>
        <taxon>Poales</taxon>
        <taxon>Poaceae</taxon>
        <taxon>PACMAD clade</taxon>
        <taxon>Panicoideae</taxon>
        <taxon>Panicodae</taxon>
        <taxon>Paniceae</taxon>
        <taxon>Panicinae</taxon>
        <taxon>Panicum</taxon>
        <taxon>Panicum sect. Hiantes</taxon>
    </lineage>
</organism>
<evidence type="ECO:0000313" key="2">
    <source>
        <dbReference type="EMBL" id="KAG2578841.1"/>
    </source>
</evidence>
<keyword evidence="3" id="KW-1185">Reference proteome</keyword>
<feature type="region of interest" description="Disordered" evidence="1">
    <location>
        <begin position="27"/>
        <end position="57"/>
    </location>
</feature>
<protein>
    <submittedName>
        <fullName evidence="2">Uncharacterized protein</fullName>
    </submittedName>
</protein>
<sequence length="57" mass="6330">MKRVTATWTVITHPFACLAEIANPFERESGARSRADDGPSSALPGLFGGDRDPWRWQ</sequence>